<feature type="coiled-coil region" evidence="1">
    <location>
        <begin position="69"/>
        <end position="96"/>
    </location>
</feature>
<evidence type="ECO:0000313" key="2">
    <source>
        <dbReference type="EMBL" id="AHH13273.1"/>
    </source>
</evidence>
<organism evidence="2">
    <name type="scientific">Borrelia hermsii YBT</name>
    <dbReference type="NCBI Taxonomy" id="1313295"/>
    <lineage>
        <taxon>Bacteria</taxon>
        <taxon>Pseudomonadati</taxon>
        <taxon>Spirochaetota</taxon>
        <taxon>Spirochaetia</taxon>
        <taxon>Spirochaetales</taxon>
        <taxon>Borreliaceae</taxon>
        <taxon>Borrelia</taxon>
    </lineage>
</organism>
<dbReference type="Pfam" id="PF03112">
    <property type="entry name" value="DUF244"/>
    <property type="match status" value="1"/>
</dbReference>
<reference evidence="2" key="1">
    <citation type="submission" date="2013-04" db="EMBL/GenBank/DDBJ databases">
        <title>Comparative Genomics of Relapsing Fever Spirochetes.</title>
        <authorList>
            <person name="Schwan T.G."/>
            <person name="Raffel S.J."/>
            <person name="Porcella S.F."/>
            <person name="Martens C.A."/>
            <person name="Bruno D.P."/>
            <person name="Ricklefs S.M."/>
            <person name="Barbian K.B."/>
        </authorList>
    </citation>
    <scope>NUCLEOTIDE SEQUENCE</scope>
    <source>
        <strain evidence="2">YBT</strain>
        <plasmid evidence="2">unnamed</plasmid>
    </source>
</reference>
<geneLocation type="plasmid" evidence="2">
    <name>unnamed</name>
</geneLocation>
<keyword evidence="1" id="KW-0175">Coiled coil</keyword>
<accession>W5T2Y1</accession>
<gene>
    <name evidence="2" type="ORF">BHO_0011302</name>
</gene>
<dbReference type="EMBL" id="CP005720">
    <property type="protein sequence ID" value="AHH13273.1"/>
    <property type="molecule type" value="Genomic_DNA"/>
</dbReference>
<protein>
    <submittedName>
        <fullName evidence="2">Uncharacterized protein</fullName>
    </submittedName>
</protein>
<dbReference type="RefSeq" id="WP_025407126.1">
    <property type="nucleotide sequence ID" value="NZ_CP005720.1"/>
</dbReference>
<name>W5T2Y1_BORHE</name>
<sequence length="166" mass="19582">MNSIVKFLKSKNDIFIKNIELDELSIIIGDFLKESFVYEELCDVDFKFDFLEFVKSLKLEIDDEEILNLKRCLGEVSALQSEIDRIEEETKKAHALELSRLTKPIKDKLKSQIDDLMDKFSLIEHVNYDFEGDLFHLDMTKRAIKDRFKFLGGSMDFIFSNYLQDF</sequence>
<dbReference type="InterPro" id="IPR004335">
    <property type="entry name" value="DUF244"/>
</dbReference>
<dbReference type="HOGENOM" id="CLU_136050_0_0_12"/>
<evidence type="ECO:0000256" key="1">
    <source>
        <dbReference type="SAM" id="Coils"/>
    </source>
</evidence>
<keyword evidence="2" id="KW-0614">Plasmid</keyword>
<dbReference type="AlphaFoldDB" id="W5T2Y1"/>
<proteinExistence type="predicted"/>